<dbReference type="RefSeq" id="XP_046072608.1">
    <property type="nucleotide sequence ID" value="XM_046222144.1"/>
</dbReference>
<accession>A0AAD4Q0X5</accession>
<proteinExistence type="predicted"/>
<gene>
    <name evidence="2" type="ORF">BGW36DRAFT_461800</name>
</gene>
<name>A0AAD4Q0X5_9EURO</name>
<sequence>MNHTNSASTRLVAPSATPRPPEDWVTMSRDPSAPSASIFEEQERELASEREQERYFQKPKPYQASTHIIDPAIKQFIATGKVKPGVFKGAFQTLGNTTAAKEFLVSDFPLSDLLVSRDFAHTIETSRTELDFVSDLYQRHVQWVLTSFDKTNTVQHMVVISPYEADALLPEIGKENCVTLHIYTPRVSIHYPPLDSLNLYTVPVRHPPPTIPESLLVQLNLFSGHLYLATYNECLRVCEFLNLATEATREGWAVAGDGFIVQRADGAPATFHTSPVKFFKLLMGQIRRNCDNIDKTHMGQILNGELLRPEDFSD</sequence>
<dbReference type="Proteomes" id="UP001201262">
    <property type="component" value="Unassembled WGS sequence"/>
</dbReference>
<protein>
    <submittedName>
        <fullName evidence="2">Uncharacterized protein</fullName>
    </submittedName>
</protein>
<evidence type="ECO:0000256" key="1">
    <source>
        <dbReference type="SAM" id="MobiDB-lite"/>
    </source>
</evidence>
<comment type="caution">
    <text evidence="2">The sequence shown here is derived from an EMBL/GenBank/DDBJ whole genome shotgun (WGS) entry which is preliminary data.</text>
</comment>
<reference evidence="2" key="1">
    <citation type="submission" date="2021-12" db="EMBL/GenBank/DDBJ databases">
        <title>Convergent genome expansion in fungi linked to evolution of root-endophyte symbiosis.</title>
        <authorList>
            <consortium name="DOE Joint Genome Institute"/>
            <person name="Ke Y.-H."/>
            <person name="Bonito G."/>
            <person name="Liao H.-L."/>
            <person name="Looney B."/>
            <person name="Rojas-Flechas A."/>
            <person name="Nash J."/>
            <person name="Hameed K."/>
            <person name="Schadt C."/>
            <person name="Martin F."/>
            <person name="Crous P.W."/>
            <person name="Miettinen O."/>
            <person name="Magnuson J.K."/>
            <person name="Labbe J."/>
            <person name="Jacobson D."/>
            <person name="Doktycz M.J."/>
            <person name="Veneault-Fourrey C."/>
            <person name="Kuo A."/>
            <person name="Mondo S."/>
            <person name="Calhoun S."/>
            <person name="Riley R."/>
            <person name="Ohm R."/>
            <person name="LaButti K."/>
            <person name="Andreopoulos B."/>
            <person name="Pangilinan J."/>
            <person name="Nolan M."/>
            <person name="Tritt A."/>
            <person name="Clum A."/>
            <person name="Lipzen A."/>
            <person name="Daum C."/>
            <person name="Barry K."/>
            <person name="Grigoriev I.V."/>
            <person name="Vilgalys R."/>
        </authorList>
    </citation>
    <scope>NUCLEOTIDE SEQUENCE</scope>
    <source>
        <strain evidence="2">PMI_201</strain>
    </source>
</reference>
<dbReference type="EMBL" id="JAJTJA010000006">
    <property type="protein sequence ID" value="KAH8697907.1"/>
    <property type="molecule type" value="Genomic_DNA"/>
</dbReference>
<evidence type="ECO:0000313" key="2">
    <source>
        <dbReference type="EMBL" id="KAH8697907.1"/>
    </source>
</evidence>
<dbReference type="AlphaFoldDB" id="A0AAD4Q0X5"/>
<feature type="region of interest" description="Disordered" evidence="1">
    <location>
        <begin position="1"/>
        <end position="44"/>
    </location>
</feature>
<keyword evidence="3" id="KW-1185">Reference proteome</keyword>
<evidence type="ECO:0000313" key="3">
    <source>
        <dbReference type="Proteomes" id="UP001201262"/>
    </source>
</evidence>
<organism evidence="2 3">
    <name type="scientific">Talaromyces proteolyticus</name>
    <dbReference type="NCBI Taxonomy" id="1131652"/>
    <lineage>
        <taxon>Eukaryota</taxon>
        <taxon>Fungi</taxon>
        <taxon>Dikarya</taxon>
        <taxon>Ascomycota</taxon>
        <taxon>Pezizomycotina</taxon>
        <taxon>Eurotiomycetes</taxon>
        <taxon>Eurotiomycetidae</taxon>
        <taxon>Eurotiales</taxon>
        <taxon>Trichocomaceae</taxon>
        <taxon>Talaromyces</taxon>
        <taxon>Talaromyces sect. Bacilispori</taxon>
    </lineage>
</organism>
<dbReference type="GeneID" id="70252431"/>